<gene>
    <name evidence="2" type="ORF">O181_025758</name>
</gene>
<proteinExistence type="predicted"/>
<evidence type="ECO:0000313" key="3">
    <source>
        <dbReference type="Proteomes" id="UP000765509"/>
    </source>
</evidence>
<comment type="caution">
    <text evidence="2">The sequence shown here is derived from an EMBL/GenBank/DDBJ whole genome shotgun (WGS) entry which is preliminary data.</text>
</comment>
<accession>A0A9Q3CNH4</accession>
<feature type="chain" id="PRO_5040184669" evidence="1">
    <location>
        <begin position="21"/>
        <end position="399"/>
    </location>
</feature>
<sequence>MKLKTTLIFLFVFHLQRCLGGFWRGLTKTGEIGHDAGGSSSLGKTRLTRTNALSHETNPFIHADPEITQPLKSLKNPKGLESHLPDVHAVPQSPRPVAALGKPTKQVLETGKEVLSKFAPQIAERVVEVAESSQGLAKSPQEFLSHFEELSTMEEKLEEIRGIFKFFFAAPTGYSPSAWAPVLGKSLKSLESLKNGPEQRRLEAEMFIQLSDAEIYALRKSPQPFIASKHTEPFRQLRQDLGLKLVDGLPRTKAAQTARVDVMNDQEAYLLARPDVLVTGALGEKAMPFFEEHSLLRHLKRMTSLEYKPELRLEAWESVAKKAVQSNTKTLTRDKIAAVACLCYAFEFSFRTGSTPDQMSEALKMLRMINNKYASAFSVLAQDRMAETLKRYERFKIPK</sequence>
<feature type="signal peptide" evidence="1">
    <location>
        <begin position="1"/>
        <end position="20"/>
    </location>
</feature>
<evidence type="ECO:0000313" key="2">
    <source>
        <dbReference type="EMBL" id="MBW0486043.1"/>
    </source>
</evidence>
<dbReference type="Proteomes" id="UP000765509">
    <property type="component" value="Unassembled WGS sequence"/>
</dbReference>
<organism evidence="2 3">
    <name type="scientific">Austropuccinia psidii MF-1</name>
    <dbReference type="NCBI Taxonomy" id="1389203"/>
    <lineage>
        <taxon>Eukaryota</taxon>
        <taxon>Fungi</taxon>
        <taxon>Dikarya</taxon>
        <taxon>Basidiomycota</taxon>
        <taxon>Pucciniomycotina</taxon>
        <taxon>Pucciniomycetes</taxon>
        <taxon>Pucciniales</taxon>
        <taxon>Sphaerophragmiaceae</taxon>
        <taxon>Austropuccinia</taxon>
    </lineage>
</organism>
<dbReference type="EMBL" id="AVOT02008457">
    <property type="protein sequence ID" value="MBW0486043.1"/>
    <property type="molecule type" value="Genomic_DNA"/>
</dbReference>
<name>A0A9Q3CNH4_9BASI</name>
<dbReference type="AlphaFoldDB" id="A0A9Q3CNH4"/>
<evidence type="ECO:0000256" key="1">
    <source>
        <dbReference type="SAM" id="SignalP"/>
    </source>
</evidence>
<keyword evidence="1" id="KW-0732">Signal</keyword>
<keyword evidence="3" id="KW-1185">Reference proteome</keyword>
<protein>
    <submittedName>
        <fullName evidence="2">Uncharacterized protein</fullName>
    </submittedName>
</protein>
<reference evidence="2" key="1">
    <citation type="submission" date="2021-03" db="EMBL/GenBank/DDBJ databases">
        <title>Draft genome sequence of rust myrtle Austropuccinia psidii MF-1, a brazilian biotype.</title>
        <authorList>
            <person name="Quecine M.C."/>
            <person name="Pachon D.M.R."/>
            <person name="Bonatelli M.L."/>
            <person name="Correr F.H."/>
            <person name="Franceschini L.M."/>
            <person name="Leite T.F."/>
            <person name="Margarido G.R.A."/>
            <person name="Almeida C.A."/>
            <person name="Ferrarezi J.A."/>
            <person name="Labate C.A."/>
        </authorList>
    </citation>
    <scope>NUCLEOTIDE SEQUENCE</scope>
    <source>
        <strain evidence="2">MF-1</strain>
    </source>
</reference>